<evidence type="ECO:0000256" key="3">
    <source>
        <dbReference type="ARBA" id="ARBA00009225"/>
    </source>
</evidence>
<dbReference type="AlphaFoldDB" id="A0A0L0SZG0"/>
<evidence type="ECO:0000256" key="10">
    <source>
        <dbReference type="ARBA" id="ARBA00047905"/>
    </source>
</evidence>
<evidence type="ECO:0000256" key="2">
    <source>
        <dbReference type="ARBA" id="ARBA00005028"/>
    </source>
</evidence>
<dbReference type="PRINTS" id="PR00475">
    <property type="entry name" value="HEXOKINASE"/>
</dbReference>
<dbReference type="OMA" id="IAMMSHK"/>
<evidence type="ECO:0000259" key="12">
    <source>
        <dbReference type="Pfam" id="PF00349"/>
    </source>
</evidence>
<dbReference type="PANTHER" id="PTHR19443:SF16">
    <property type="entry name" value="HEXOKINASE TYPE 1-RELATED"/>
    <property type="match status" value="1"/>
</dbReference>
<evidence type="ECO:0000256" key="5">
    <source>
        <dbReference type="ARBA" id="ARBA00022741"/>
    </source>
</evidence>
<evidence type="ECO:0000256" key="9">
    <source>
        <dbReference type="ARBA" id="ARBA00044613"/>
    </source>
</evidence>
<dbReference type="GO" id="GO:0004340">
    <property type="term" value="F:glucokinase activity"/>
    <property type="evidence" value="ECO:0007669"/>
    <property type="project" value="TreeGrafter"/>
</dbReference>
<dbReference type="PANTHER" id="PTHR19443">
    <property type="entry name" value="HEXOKINASE"/>
    <property type="match status" value="1"/>
</dbReference>
<evidence type="ECO:0000256" key="4">
    <source>
        <dbReference type="ARBA" id="ARBA00022679"/>
    </source>
</evidence>
<comment type="catalytic activity">
    <reaction evidence="10">
        <text>D-fructose + ATP = D-fructose 6-phosphate + ADP + H(+)</text>
        <dbReference type="Rhea" id="RHEA:16125"/>
        <dbReference type="ChEBI" id="CHEBI:15378"/>
        <dbReference type="ChEBI" id="CHEBI:30616"/>
        <dbReference type="ChEBI" id="CHEBI:37721"/>
        <dbReference type="ChEBI" id="CHEBI:61527"/>
        <dbReference type="ChEBI" id="CHEBI:456216"/>
        <dbReference type="EC" id="2.7.1.1"/>
    </reaction>
    <physiologicalReaction direction="left-to-right" evidence="10">
        <dbReference type="Rhea" id="RHEA:16126"/>
    </physiologicalReaction>
</comment>
<dbReference type="Pfam" id="PF03727">
    <property type="entry name" value="Hexokinase_2"/>
    <property type="match status" value="1"/>
</dbReference>
<comment type="pathway">
    <text evidence="1">Carbohydrate degradation; glycolysis; D-glyceraldehyde 3-phosphate and glycerone phosphate from D-glucose: step 1/4.</text>
</comment>
<feature type="domain" description="Hexokinase C-terminal" evidence="13">
    <location>
        <begin position="236"/>
        <end position="474"/>
    </location>
</feature>
<dbReference type="Gene3D" id="3.40.367.20">
    <property type="match status" value="1"/>
</dbReference>
<organism evidence="14 15">
    <name type="scientific">Allomyces macrogynus (strain ATCC 38327)</name>
    <name type="common">Allomyces javanicus var. macrogynus</name>
    <dbReference type="NCBI Taxonomy" id="578462"/>
    <lineage>
        <taxon>Eukaryota</taxon>
        <taxon>Fungi</taxon>
        <taxon>Fungi incertae sedis</taxon>
        <taxon>Blastocladiomycota</taxon>
        <taxon>Blastocladiomycetes</taxon>
        <taxon>Blastocladiales</taxon>
        <taxon>Blastocladiaceae</taxon>
        <taxon>Allomyces</taxon>
    </lineage>
</organism>
<dbReference type="GO" id="GO:0001678">
    <property type="term" value="P:intracellular glucose homeostasis"/>
    <property type="evidence" value="ECO:0007669"/>
    <property type="project" value="InterPro"/>
</dbReference>
<dbReference type="GO" id="GO:0006096">
    <property type="term" value="P:glycolytic process"/>
    <property type="evidence" value="ECO:0007669"/>
    <property type="project" value="UniProtKB-UniPathway"/>
</dbReference>
<keyword evidence="5 11" id="KW-0547">Nucleotide-binding</keyword>
<protein>
    <recommendedName>
        <fullName evidence="11">Phosphotransferase</fullName>
        <ecNumber evidence="11">2.7.1.-</ecNumber>
    </recommendedName>
</protein>
<evidence type="ECO:0000313" key="14">
    <source>
        <dbReference type="EMBL" id="KNE67790.1"/>
    </source>
</evidence>
<proteinExistence type="inferred from homology"/>
<dbReference type="EMBL" id="GG745354">
    <property type="protein sequence ID" value="KNE67790.1"/>
    <property type="molecule type" value="Genomic_DNA"/>
</dbReference>
<dbReference type="VEuPathDB" id="FungiDB:AMAG_12511"/>
<comment type="similarity">
    <text evidence="3 11">Belongs to the hexokinase family.</text>
</comment>
<dbReference type="EC" id="2.7.1.-" evidence="11"/>
<dbReference type="InterPro" id="IPR022673">
    <property type="entry name" value="Hexokinase_C"/>
</dbReference>
<dbReference type="GO" id="GO:0005829">
    <property type="term" value="C:cytosol"/>
    <property type="evidence" value="ECO:0007669"/>
    <property type="project" value="TreeGrafter"/>
</dbReference>
<dbReference type="eggNOG" id="KOG1369">
    <property type="taxonomic scope" value="Eukaryota"/>
</dbReference>
<dbReference type="CDD" id="cd24018">
    <property type="entry name" value="ASKHA_NBD_HK_fungi"/>
    <property type="match status" value="1"/>
</dbReference>
<keyword evidence="8 11" id="KW-0324">Glycolysis</keyword>
<sequence length="479" mass="50536">MASPSSAAGAAATAAAVAQPALPTTNADKIYSDVLASFQIPRDKMRLIATHMYSEFVRGLSADGAPIRMIPSYAYAMPTSHETGVYLALDLGGTNFRVCAVTLKGKGQFDVVADKFTIPDSAKVGPGAALFDFIAGAVEQFVHTHDLSAVAASSATGELTMGFTFSFPVKQESVARGALMYWAKGFDCPDVVGQDVVDLLQVALARRAVKVRVVALVNDTVGTLVAHAYKAPATVMGCILGTGTNAAYIEQLAQVTKYRGTPTPTGTMLINTEWGAFDSEGKVLPLTQFDRELDAMSNNGKQQVFEKLISGMYLGEITRRALVHLVEAGALFGGKLSTLLQTVYAFETAYMSTIEADTSPALTAVGQVLADHLAVASTTLTDRQLVKSLVQQIGTRAARLSAVGIFALLEKMGVPESKPVVVAVDGSVWLKYPGFQDRLRAALRELMGPEKAALVSVETAHDGSGTGAALIAALVDKQH</sequence>
<reference evidence="15" key="2">
    <citation type="submission" date="2009-11" db="EMBL/GenBank/DDBJ databases">
        <title>The Genome Sequence of Allomyces macrogynus strain ATCC 38327.</title>
        <authorList>
            <consortium name="The Broad Institute Genome Sequencing Platform"/>
            <person name="Russ C."/>
            <person name="Cuomo C."/>
            <person name="Shea T."/>
            <person name="Young S.K."/>
            <person name="Zeng Q."/>
            <person name="Koehrsen M."/>
            <person name="Haas B."/>
            <person name="Borodovsky M."/>
            <person name="Guigo R."/>
            <person name="Alvarado L."/>
            <person name="Berlin A."/>
            <person name="Borenstein D."/>
            <person name="Chen Z."/>
            <person name="Engels R."/>
            <person name="Freedman E."/>
            <person name="Gellesch M."/>
            <person name="Goldberg J."/>
            <person name="Griggs A."/>
            <person name="Gujja S."/>
            <person name="Heiman D."/>
            <person name="Hepburn T."/>
            <person name="Howarth C."/>
            <person name="Jen D."/>
            <person name="Larson L."/>
            <person name="Lewis B."/>
            <person name="Mehta T."/>
            <person name="Park D."/>
            <person name="Pearson M."/>
            <person name="Roberts A."/>
            <person name="Saif S."/>
            <person name="Shenoy N."/>
            <person name="Sisk P."/>
            <person name="Stolte C."/>
            <person name="Sykes S."/>
            <person name="Walk T."/>
            <person name="White J."/>
            <person name="Yandava C."/>
            <person name="Burger G."/>
            <person name="Gray M.W."/>
            <person name="Holland P.W.H."/>
            <person name="King N."/>
            <person name="Lang F.B.F."/>
            <person name="Roger A.J."/>
            <person name="Ruiz-Trillo I."/>
            <person name="Lander E."/>
            <person name="Nusbaum C."/>
        </authorList>
    </citation>
    <scope>NUCLEOTIDE SEQUENCE [LARGE SCALE GENOMIC DNA]</scope>
    <source>
        <strain evidence="15">ATCC 38327</strain>
    </source>
</reference>
<accession>A0A0L0SZG0</accession>
<dbReference type="Gene3D" id="3.30.420.40">
    <property type="match status" value="1"/>
</dbReference>
<evidence type="ECO:0000256" key="7">
    <source>
        <dbReference type="ARBA" id="ARBA00022840"/>
    </source>
</evidence>
<dbReference type="InterPro" id="IPR022672">
    <property type="entry name" value="Hexokinase_N"/>
</dbReference>
<dbReference type="STRING" id="578462.A0A0L0SZG0"/>
<gene>
    <name evidence="14" type="ORF">AMAG_12511</name>
</gene>
<dbReference type="FunFam" id="3.30.420.40:FF:000034">
    <property type="entry name" value="Phosphotransferase"/>
    <property type="match status" value="1"/>
</dbReference>
<name>A0A0L0SZG0_ALLM3</name>
<keyword evidence="7 11" id="KW-0067">ATP-binding</keyword>
<keyword evidence="4 11" id="KW-0808">Transferase</keyword>
<dbReference type="GO" id="GO:0008865">
    <property type="term" value="F:fructokinase activity"/>
    <property type="evidence" value="ECO:0007669"/>
    <property type="project" value="TreeGrafter"/>
</dbReference>
<evidence type="ECO:0000256" key="11">
    <source>
        <dbReference type="RuleBase" id="RU362007"/>
    </source>
</evidence>
<dbReference type="Pfam" id="PF00349">
    <property type="entry name" value="Hexokinase_1"/>
    <property type="match status" value="1"/>
</dbReference>
<dbReference type="GO" id="GO:0005536">
    <property type="term" value="F:D-glucose binding"/>
    <property type="evidence" value="ECO:0007669"/>
    <property type="project" value="InterPro"/>
</dbReference>
<dbReference type="GO" id="GO:0005739">
    <property type="term" value="C:mitochondrion"/>
    <property type="evidence" value="ECO:0007669"/>
    <property type="project" value="TreeGrafter"/>
</dbReference>
<comment type="catalytic activity">
    <reaction evidence="9">
        <text>a D-hexose + ATP = a D-hexose 6-phosphate + ADP + H(+)</text>
        <dbReference type="Rhea" id="RHEA:22740"/>
        <dbReference type="ChEBI" id="CHEBI:4194"/>
        <dbReference type="ChEBI" id="CHEBI:15378"/>
        <dbReference type="ChEBI" id="CHEBI:30616"/>
        <dbReference type="ChEBI" id="CHEBI:229467"/>
        <dbReference type="ChEBI" id="CHEBI:456216"/>
        <dbReference type="EC" id="2.7.1.1"/>
    </reaction>
    <physiologicalReaction direction="left-to-right" evidence="9">
        <dbReference type="Rhea" id="RHEA:22741"/>
    </physiologicalReaction>
</comment>
<evidence type="ECO:0000256" key="8">
    <source>
        <dbReference type="ARBA" id="ARBA00023152"/>
    </source>
</evidence>
<evidence type="ECO:0000256" key="6">
    <source>
        <dbReference type="ARBA" id="ARBA00022777"/>
    </source>
</evidence>
<comment type="pathway">
    <text evidence="2">Carbohydrate metabolism; hexose metabolism.</text>
</comment>
<keyword evidence="15" id="KW-1185">Reference proteome</keyword>
<dbReference type="InterPro" id="IPR043129">
    <property type="entry name" value="ATPase_NBD"/>
</dbReference>
<keyword evidence="6 11" id="KW-0418">Kinase</keyword>
<evidence type="ECO:0000313" key="15">
    <source>
        <dbReference type="Proteomes" id="UP000054350"/>
    </source>
</evidence>
<dbReference type="PROSITE" id="PS51748">
    <property type="entry name" value="HEXOKINASE_2"/>
    <property type="match status" value="1"/>
</dbReference>
<dbReference type="GO" id="GO:0005524">
    <property type="term" value="F:ATP binding"/>
    <property type="evidence" value="ECO:0007669"/>
    <property type="project" value="UniProtKB-UniRule"/>
</dbReference>
<dbReference type="UniPathway" id="UPA00109">
    <property type="reaction ID" value="UER00180"/>
</dbReference>
<dbReference type="SUPFAM" id="SSF53067">
    <property type="entry name" value="Actin-like ATPase domain"/>
    <property type="match status" value="2"/>
</dbReference>
<reference evidence="14 15" key="1">
    <citation type="submission" date="2009-11" db="EMBL/GenBank/DDBJ databases">
        <title>Annotation of Allomyces macrogynus ATCC 38327.</title>
        <authorList>
            <consortium name="The Broad Institute Genome Sequencing Platform"/>
            <person name="Russ C."/>
            <person name="Cuomo C."/>
            <person name="Burger G."/>
            <person name="Gray M.W."/>
            <person name="Holland P.W.H."/>
            <person name="King N."/>
            <person name="Lang F.B.F."/>
            <person name="Roger A.J."/>
            <person name="Ruiz-Trillo I."/>
            <person name="Young S.K."/>
            <person name="Zeng Q."/>
            <person name="Gargeya S."/>
            <person name="Fitzgerald M."/>
            <person name="Haas B."/>
            <person name="Abouelleil A."/>
            <person name="Alvarado L."/>
            <person name="Arachchi H.M."/>
            <person name="Berlin A."/>
            <person name="Chapman S.B."/>
            <person name="Gearin G."/>
            <person name="Goldberg J."/>
            <person name="Griggs A."/>
            <person name="Gujja S."/>
            <person name="Hansen M."/>
            <person name="Heiman D."/>
            <person name="Howarth C."/>
            <person name="Larimer J."/>
            <person name="Lui A."/>
            <person name="MacDonald P.J.P."/>
            <person name="McCowen C."/>
            <person name="Montmayeur A."/>
            <person name="Murphy C."/>
            <person name="Neiman D."/>
            <person name="Pearson M."/>
            <person name="Priest M."/>
            <person name="Roberts A."/>
            <person name="Saif S."/>
            <person name="Shea T."/>
            <person name="Sisk P."/>
            <person name="Stolte C."/>
            <person name="Sykes S."/>
            <person name="Wortman J."/>
            <person name="Nusbaum C."/>
            <person name="Birren B."/>
        </authorList>
    </citation>
    <scope>NUCLEOTIDE SEQUENCE [LARGE SCALE GENOMIC DNA]</scope>
    <source>
        <strain evidence="14 15">ATCC 38327</strain>
    </source>
</reference>
<dbReference type="OrthoDB" id="419537at2759"/>
<dbReference type="GO" id="GO:0006006">
    <property type="term" value="P:glucose metabolic process"/>
    <property type="evidence" value="ECO:0007669"/>
    <property type="project" value="TreeGrafter"/>
</dbReference>
<dbReference type="Proteomes" id="UP000054350">
    <property type="component" value="Unassembled WGS sequence"/>
</dbReference>
<evidence type="ECO:0000259" key="13">
    <source>
        <dbReference type="Pfam" id="PF03727"/>
    </source>
</evidence>
<dbReference type="InterPro" id="IPR001312">
    <property type="entry name" value="Hexokinase"/>
</dbReference>
<feature type="domain" description="Hexokinase N-terminal" evidence="12">
    <location>
        <begin position="33"/>
        <end position="229"/>
    </location>
</feature>
<evidence type="ECO:0000256" key="1">
    <source>
        <dbReference type="ARBA" id="ARBA00004888"/>
    </source>
</evidence>